<accession>A0A835R213</accession>
<dbReference type="Pfam" id="PF13041">
    <property type="entry name" value="PPR_2"/>
    <property type="match status" value="2"/>
</dbReference>
<evidence type="ECO:0000313" key="5">
    <source>
        <dbReference type="Proteomes" id="UP000639772"/>
    </source>
</evidence>
<dbReference type="Gene3D" id="1.25.40.10">
    <property type="entry name" value="Tetratricopeptide repeat domain"/>
    <property type="match status" value="2"/>
</dbReference>
<feature type="repeat" description="PPR" evidence="3">
    <location>
        <begin position="355"/>
        <end position="389"/>
    </location>
</feature>
<organism evidence="4 5">
    <name type="scientific">Vanilla planifolia</name>
    <name type="common">Vanilla</name>
    <dbReference type="NCBI Taxonomy" id="51239"/>
    <lineage>
        <taxon>Eukaryota</taxon>
        <taxon>Viridiplantae</taxon>
        <taxon>Streptophyta</taxon>
        <taxon>Embryophyta</taxon>
        <taxon>Tracheophyta</taxon>
        <taxon>Spermatophyta</taxon>
        <taxon>Magnoliopsida</taxon>
        <taxon>Liliopsida</taxon>
        <taxon>Asparagales</taxon>
        <taxon>Orchidaceae</taxon>
        <taxon>Vanilloideae</taxon>
        <taxon>Vanilleae</taxon>
        <taxon>Vanilla</taxon>
    </lineage>
</organism>
<comment type="similarity">
    <text evidence="1">Belongs to the PPR family. P subfamily.</text>
</comment>
<evidence type="ECO:0000313" key="4">
    <source>
        <dbReference type="EMBL" id="KAG0482929.1"/>
    </source>
</evidence>
<dbReference type="PROSITE" id="PS51375">
    <property type="entry name" value="PPR"/>
    <property type="match status" value="5"/>
</dbReference>
<feature type="repeat" description="PPR" evidence="3">
    <location>
        <begin position="215"/>
        <end position="249"/>
    </location>
</feature>
<dbReference type="InterPro" id="IPR002885">
    <property type="entry name" value="PPR_rpt"/>
</dbReference>
<evidence type="ECO:0008006" key="6">
    <source>
        <dbReference type="Google" id="ProtNLM"/>
    </source>
</evidence>
<evidence type="ECO:0000256" key="1">
    <source>
        <dbReference type="ARBA" id="ARBA00007626"/>
    </source>
</evidence>
<dbReference type="Pfam" id="PF01535">
    <property type="entry name" value="PPR"/>
    <property type="match status" value="1"/>
</dbReference>
<dbReference type="InterPro" id="IPR011990">
    <property type="entry name" value="TPR-like_helical_dom_sf"/>
</dbReference>
<gene>
    <name evidence="4" type="ORF">HPP92_011013</name>
</gene>
<protein>
    <recommendedName>
        <fullName evidence="6">Pentatricopeptide repeat-containing protein</fullName>
    </recommendedName>
</protein>
<reference evidence="4 5" key="1">
    <citation type="journal article" date="2020" name="Nat. Food">
        <title>A phased Vanilla planifolia genome enables genetic improvement of flavour and production.</title>
        <authorList>
            <person name="Hasing T."/>
            <person name="Tang H."/>
            <person name="Brym M."/>
            <person name="Khazi F."/>
            <person name="Huang T."/>
            <person name="Chambers A.H."/>
        </authorList>
    </citation>
    <scope>NUCLEOTIDE SEQUENCE [LARGE SCALE GENOMIC DNA]</scope>
    <source>
        <tissue evidence="4">Leaf</tissue>
    </source>
</reference>
<feature type="repeat" description="PPR" evidence="3">
    <location>
        <begin position="250"/>
        <end position="284"/>
    </location>
</feature>
<proteinExistence type="inferred from homology"/>
<sequence length="416" mass="47342">MLQATYIYVICQCRTWQVKAMALRGRYVGQGLVCLLDGDLTLLRCKRSLSSLIKFSSATENDNFWLKRLDHKDWLAPNEVLKVFRNLRDPELIMGAFGKASSRLDYKPNEALYGLLVDRLGFAHKFDAIDDLLDRAKSERCRLSDDFFYKLIKVYGNIANHPEKAISTLYGMPEFHCWPTVKTFNYVLNMLVCYKHYEIIHEVFLSASRLGVSLDTCCFNILIKGLCQANNLEAAFSLFYEISKHGLRPNATTYATLMHALCKHGRLKEAFEVCEMMERDGCSTDAIIFNVLISGSCKEGRVEEAMGLLKRMMLKGCYPNTGTYQALLYGLIENKRFMDAKNLIGIMISDGRHPSFLSYKLTIEGLCSEKHLNEVDSVLKQMVGEGFVPRMGTWKKIIGCMFSKNSGYSSFEISCI</sequence>
<dbReference type="NCBIfam" id="TIGR00756">
    <property type="entry name" value="PPR"/>
    <property type="match status" value="4"/>
</dbReference>
<dbReference type="PANTHER" id="PTHR47941">
    <property type="entry name" value="PENTATRICOPEPTIDE REPEAT-CONTAINING PROTEIN 3, MITOCHONDRIAL"/>
    <property type="match status" value="1"/>
</dbReference>
<dbReference type="EMBL" id="JADCNM010000005">
    <property type="protein sequence ID" value="KAG0482929.1"/>
    <property type="molecule type" value="Genomic_DNA"/>
</dbReference>
<keyword evidence="2" id="KW-0677">Repeat</keyword>
<dbReference type="Proteomes" id="UP000639772">
    <property type="component" value="Unassembled WGS sequence"/>
</dbReference>
<dbReference type="AlphaFoldDB" id="A0A835R213"/>
<dbReference type="OrthoDB" id="185373at2759"/>
<evidence type="ECO:0000256" key="2">
    <source>
        <dbReference type="ARBA" id="ARBA00022737"/>
    </source>
</evidence>
<comment type="caution">
    <text evidence="4">The sequence shown here is derived from an EMBL/GenBank/DDBJ whole genome shotgun (WGS) entry which is preliminary data.</text>
</comment>
<evidence type="ECO:0000256" key="3">
    <source>
        <dbReference type="PROSITE-ProRule" id="PRU00708"/>
    </source>
</evidence>
<feature type="repeat" description="PPR" evidence="3">
    <location>
        <begin position="320"/>
        <end position="354"/>
    </location>
</feature>
<feature type="repeat" description="PPR" evidence="3">
    <location>
        <begin position="285"/>
        <end position="319"/>
    </location>
</feature>
<name>A0A835R213_VANPL</name>